<proteinExistence type="predicted"/>
<sequence length="181" mass="20069">MQTPSLVIITIDYIILISTLTYIQVNCLNGRKDSMGIKDAYEDAKKPQSENVKELATAFNSLAAKLIKKGLEDANAGRLEIRDSTDLVQLIKSFKDLNNLTDGIGDIQENGSLPQLNAGQEHLIEARLKITDVKKTDSDGNVVDTPKIKLDDLAKMSKEDTSKLIKEREKQVNNDNAKEIL</sequence>
<evidence type="ECO:0000313" key="4">
    <source>
        <dbReference type="Proteomes" id="UP000001878"/>
    </source>
</evidence>
<gene>
    <name evidence="3" type="ORF">lb338_phage_96</name>
</gene>
<keyword evidence="2" id="KW-0812">Transmembrane</keyword>
<dbReference type="KEGG" id="vg:7750951"/>
<evidence type="ECO:0000256" key="1">
    <source>
        <dbReference type="SAM" id="MobiDB-lite"/>
    </source>
</evidence>
<accession>C1KFK6</accession>
<evidence type="ECO:0000313" key="3">
    <source>
        <dbReference type="EMBL" id="ACO37017.1"/>
    </source>
</evidence>
<feature type="transmembrane region" description="Helical" evidence="2">
    <location>
        <begin position="6"/>
        <end position="25"/>
    </location>
</feature>
<protein>
    <submittedName>
        <fullName evidence="3">Uncharacterized protein</fullName>
    </submittedName>
</protein>
<feature type="region of interest" description="Disordered" evidence="1">
    <location>
        <begin position="160"/>
        <end position="181"/>
    </location>
</feature>
<dbReference type="Proteomes" id="UP000001878">
    <property type="component" value="Segment"/>
</dbReference>
<name>C1KFK6_9CAUD</name>
<evidence type="ECO:0000256" key="2">
    <source>
        <dbReference type="SAM" id="Phobius"/>
    </source>
</evidence>
<organism evidence="3 4">
    <name type="scientific">Lactobacillus phage Lb338-1</name>
    <dbReference type="NCBI Taxonomy" id="2892342"/>
    <lineage>
        <taxon>Viruses</taxon>
        <taxon>Duplodnaviria</taxon>
        <taxon>Heunggongvirae</taxon>
        <taxon>Uroviricota</taxon>
        <taxon>Caudoviricetes</taxon>
        <taxon>Herelleviridae</taxon>
        <taxon>Mooreparkvirus</taxon>
        <taxon>Mooreparkvirus Lb3381</taxon>
    </lineage>
</organism>
<dbReference type="RefSeq" id="YP_002790775.1">
    <property type="nucleotide sequence ID" value="NC_012530.1"/>
</dbReference>
<dbReference type="EMBL" id="FJ822135">
    <property type="protein sequence ID" value="ACO37017.1"/>
    <property type="molecule type" value="Genomic_DNA"/>
</dbReference>
<dbReference type="GeneID" id="7750951"/>
<keyword evidence="2" id="KW-0472">Membrane</keyword>
<keyword evidence="4" id="KW-1185">Reference proteome</keyword>
<keyword evidence="2" id="KW-1133">Transmembrane helix</keyword>
<reference evidence="3 4" key="1">
    <citation type="journal article" date="2009" name="Gene">
        <title>Genome of a virulent bacteriophage Lb338-1 that lyses the probiotic Lactobacillus paracasei cheese strain.</title>
        <authorList>
            <person name="Alemayehu D."/>
            <person name="Ross R.P."/>
            <person name="O'Sullivan O."/>
            <person name="Coffey A."/>
            <person name="Stanton C."/>
            <person name="Fitzgerald G.F."/>
            <person name="McAuliffe O."/>
        </authorList>
    </citation>
    <scope>NUCLEOTIDE SEQUENCE [LARGE SCALE GENOMIC DNA]</scope>
    <source>
        <strain evidence="3">Lb338-1</strain>
    </source>
</reference>